<evidence type="ECO:0000313" key="1">
    <source>
        <dbReference type="EMBL" id="QUE52117.1"/>
    </source>
</evidence>
<evidence type="ECO:0000313" key="2">
    <source>
        <dbReference type="Proteomes" id="UP000676169"/>
    </source>
</evidence>
<dbReference type="SUPFAM" id="SSF88713">
    <property type="entry name" value="Glycoside hydrolase/deacetylase"/>
    <property type="match status" value="1"/>
</dbReference>
<dbReference type="KEGG" id="lamb:KBB96_04310"/>
<dbReference type="PANTHER" id="PTHR30292:SF0">
    <property type="entry name" value="5-OXOPROLINASE SUBUNIT A"/>
    <property type="match status" value="1"/>
</dbReference>
<sequence>MHIDLNCDLGEGAPHDAELMPLVTSANIACGAHAGDEATMKRCIDLALAHGTAIGAHPGYEDRENFGRTELTLSSSDLRVLVLGQIRMLQNIAVQATTRLTHVKPHGALYNQAARDPMIASAIADAIYEADPTLVIYGLAGSELIRAGKARGLSTAREIFADRRYQPDGNLVPRSHPHALITDTAEACAQTLRLIRQGIADTVCLHGDGAHAVAFAHALRHALQEAGIPIKRFTP</sequence>
<dbReference type="RefSeq" id="WP_211632697.1">
    <property type="nucleotide sequence ID" value="NZ_CP073100.1"/>
</dbReference>
<organism evidence="1 2">
    <name type="scientific">Luteolibacter ambystomatis</name>
    <dbReference type="NCBI Taxonomy" id="2824561"/>
    <lineage>
        <taxon>Bacteria</taxon>
        <taxon>Pseudomonadati</taxon>
        <taxon>Verrucomicrobiota</taxon>
        <taxon>Verrucomicrobiia</taxon>
        <taxon>Verrucomicrobiales</taxon>
        <taxon>Verrucomicrobiaceae</taxon>
        <taxon>Luteolibacter</taxon>
    </lineage>
</organism>
<reference evidence="1" key="1">
    <citation type="submission" date="2021-04" db="EMBL/GenBank/DDBJ databases">
        <title>Luteolibacter sp. 32A isolated from the skin of an Anderson's salamander (Ambystoma andersonii).</title>
        <authorList>
            <person name="Spergser J."/>
            <person name="Busse H.-J."/>
        </authorList>
    </citation>
    <scope>NUCLEOTIDE SEQUENCE</scope>
    <source>
        <strain evidence="1">32A</strain>
    </source>
</reference>
<dbReference type="InterPro" id="IPR011330">
    <property type="entry name" value="Glyco_hydro/deAcase_b/a-brl"/>
</dbReference>
<proteinExistence type="predicted"/>
<dbReference type="AlphaFoldDB" id="A0A975J150"/>
<name>A0A975J150_9BACT</name>
<dbReference type="GO" id="GO:0005975">
    <property type="term" value="P:carbohydrate metabolic process"/>
    <property type="evidence" value="ECO:0007669"/>
    <property type="project" value="InterPro"/>
</dbReference>
<dbReference type="CDD" id="cd10787">
    <property type="entry name" value="LamB_YcsF_like"/>
    <property type="match status" value="1"/>
</dbReference>
<dbReference type="InterPro" id="IPR005501">
    <property type="entry name" value="LamB/YcsF/PxpA-like"/>
</dbReference>
<keyword evidence="2" id="KW-1185">Reference proteome</keyword>
<dbReference type="Gene3D" id="3.20.20.370">
    <property type="entry name" value="Glycoside hydrolase/deacetylase"/>
    <property type="match status" value="1"/>
</dbReference>
<dbReference type="EMBL" id="CP073100">
    <property type="protein sequence ID" value="QUE52117.1"/>
    <property type="molecule type" value="Genomic_DNA"/>
</dbReference>
<gene>
    <name evidence="1" type="ORF">KBB96_04310</name>
</gene>
<protein>
    <submittedName>
        <fullName evidence="1">LamB/YcsF family protein</fullName>
    </submittedName>
</protein>
<dbReference type="Proteomes" id="UP000676169">
    <property type="component" value="Chromosome"/>
</dbReference>
<dbReference type="NCBIfam" id="NF003814">
    <property type="entry name" value="PRK05406.1-3"/>
    <property type="match status" value="1"/>
</dbReference>
<dbReference type="PANTHER" id="PTHR30292">
    <property type="entry name" value="UNCHARACTERIZED PROTEIN YBGL-RELATED"/>
    <property type="match status" value="1"/>
</dbReference>
<accession>A0A975J150</accession>
<dbReference type="Pfam" id="PF03746">
    <property type="entry name" value="LamB_YcsF"/>
    <property type="match status" value="1"/>
</dbReference>